<reference evidence="2 3" key="1">
    <citation type="submission" date="2019-01" db="EMBL/GenBank/DDBJ databases">
        <title>Sequencing of cultivated peanut Arachis hypogaea provides insights into genome evolution and oil improvement.</title>
        <authorList>
            <person name="Chen X."/>
        </authorList>
    </citation>
    <scope>NUCLEOTIDE SEQUENCE [LARGE SCALE GENOMIC DNA]</scope>
    <source>
        <strain evidence="3">cv. Fuhuasheng</strain>
        <tissue evidence="2">Leaves</tissue>
    </source>
</reference>
<sequence>MFDSMYEVLFDSSTSDVCFQCHLFLVKKKMLCCHNFAVLGLERVKKLSNKYIQDWWKKILKHKHSITKSSINFMPMCSLSFITFYFCNVIKLIAHLINHFLLALNDLDHG</sequence>
<accession>A0A445CT41</accession>
<feature type="transmembrane region" description="Helical" evidence="1">
    <location>
        <begin position="73"/>
        <end position="97"/>
    </location>
</feature>
<name>A0A445CT41_ARAHY</name>
<dbReference type="AlphaFoldDB" id="A0A445CT41"/>
<keyword evidence="1" id="KW-0472">Membrane</keyword>
<keyword evidence="1" id="KW-1133">Transmembrane helix</keyword>
<comment type="caution">
    <text evidence="2">The sequence shown here is derived from an EMBL/GenBank/DDBJ whole genome shotgun (WGS) entry which is preliminary data.</text>
</comment>
<evidence type="ECO:0000256" key="1">
    <source>
        <dbReference type="SAM" id="Phobius"/>
    </source>
</evidence>
<evidence type="ECO:0000313" key="3">
    <source>
        <dbReference type="Proteomes" id="UP000289738"/>
    </source>
</evidence>
<protein>
    <recommendedName>
        <fullName evidence="4">SWIM-type domain-containing protein</fullName>
    </recommendedName>
</protein>
<proteinExistence type="predicted"/>
<keyword evidence="1" id="KW-0812">Transmembrane</keyword>
<dbReference type="EMBL" id="SDMP01000006">
    <property type="protein sequence ID" value="RYR54139.1"/>
    <property type="molecule type" value="Genomic_DNA"/>
</dbReference>
<evidence type="ECO:0008006" key="4">
    <source>
        <dbReference type="Google" id="ProtNLM"/>
    </source>
</evidence>
<dbReference type="Proteomes" id="UP000289738">
    <property type="component" value="Chromosome A06"/>
</dbReference>
<organism evidence="2 3">
    <name type="scientific">Arachis hypogaea</name>
    <name type="common">Peanut</name>
    <dbReference type="NCBI Taxonomy" id="3818"/>
    <lineage>
        <taxon>Eukaryota</taxon>
        <taxon>Viridiplantae</taxon>
        <taxon>Streptophyta</taxon>
        <taxon>Embryophyta</taxon>
        <taxon>Tracheophyta</taxon>
        <taxon>Spermatophyta</taxon>
        <taxon>Magnoliopsida</taxon>
        <taxon>eudicotyledons</taxon>
        <taxon>Gunneridae</taxon>
        <taxon>Pentapetalae</taxon>
        <taxon>rosids</taxon>
        <taxon>fabids</taxon>
        <taxon>Fabales</taxon>
        <taxon>Fabaceae</taxon>
        <taxon>Papilionoideae</taxon>
        <taxon>50 kb inversion clade</taxon>
        <taxon>dalbergioids sensu lato</taxon>
        <taxon>Dalbergieae</taxon>
        <taxon>Pterocarpus clade</taxon>
        <taxon>Arachis</taxon>
    </lineage>
</organism>
<gene>
    <name evidence="2" type="ORF">Ahy_A06g029394</name>
</gene>
<keyword evidence="3" id="KW-1185">Reference proteome</keyword>
<evidence type="ECO:0000313" key="2">
    <source>
        <dbReference type="EMBL" id="RYR54139.1"/>
    </source>
</evidence>